<accession>A0A0T6B0M1</accession>
<dbReference type="Proteomes" id="UP000051574">
    <property type="component" value="Unassembled WGS sequence"/>
</dbReference>
<keyword evidence="2" id="KW-1185">Reference proteome</keyword>
<dbReference type="Gene3D" id="1.20.1480.30">
    <property type="entry name" value="Designed four-helix bundle protein"/>
    <property type="match status" value="1"/>
</dbReference>
<dbReference type="PANTHER" id="PTHR15614:SF2">
    <property type="entry name" value="INTRAFLAGELLAR TRANSPORT PROTEIN 81 HOMOLOG"/>
    <property type="match status" value="1"/>
</dbReference>
<dbReference type="GO" id="GO:0036064">
    <property type="term" value="C:ciliary basal body"/>
    <property type="evidence" value="ECO:0007669"/>
    <property type="project" value="TreeGrafter"/>
</dbReference>
<proteinExistence type="predicted"/>
<comment type="caution">
    <text evidence="1">The sequence shown here is derived from an EMBL/GenBank/DDBJ whole genome shotgun (WGS) entry which is preliminary data.</text>
</comment>
<reference evidence="1 2" key="1">
    <citation type="submission" date="2015-09" db="EMBL/GenBank/DDBJ databases">
        <title>Draft genome of the scarab beetle Oryctes borbonicus.</title>
        <authorList>
            <person name="Meyer J.M."/>
            <person name="Markov G.V."/>
            <person name="Baskaran P."/>
            <person name="Herrmann M."/>
            <person name="Sommer R.J."/>
            <person name="Roedelsperger C."/>
        </authorList>
    </citation>
    <scope>NUCLEOTIDE SEQUENCE [LARGE SCALE GENOMIC DNA]</scope>
    <source>
        <strain evidence="1">OB123</strain>
        <tissue evidence="1">Whole animal</tissue>
    </source>
</reference>
<dbReference type="GO" id="GO:0042073">
    <property type="term" value="P:intraciliary transport"/>
    <property type="evidence" value="ECO:0007669"/>
    <property type="project" value="InterPro"/>
</dbReference>
<protein>
    <submittedName>
        <fullName evidence="1">Uncharacterized protein</fullName>
    </submittedName>
</protein>
<name>A0A0T6B0M1_9SCAR</name>
<dbReference type="PANTHER" id="PTHR15614">
    <property type="entry name" value="INTRAFLAGELLAR TRANSPORT PROTEIN 81 HOMOLOG"/>
    <property type="match status" value="1"/>
</dbReference>
<evidence type="ECO:0000313" key="2">
    <source>
        <dbReference type="Proteomes" id="UP000051574"/>
    </source>
</evidence>
<sequence>MRTLQKYIFFFRYANKMAIPAEAEEDPNVKQCYTKYEMIIDEFWVAYKEECFAKRECIEASELQNDIVKMNQDIKNLLHRNQSQWEKLNNIPNKENLLYLGKNYRACLTEQRNLMKQVKENLEAIATLEFQVKNMEDKWSRRGRYPIVDVNIFEVIQEEAHVNKIFLTSHLPQELENEKNLASVVEKSVDSSCPSRETLHKLVAQAKDEVQLLMNEKLSLYANTEDKLGPFRKQASTIAQKKLEESNDIKDSKSTIARIDEAIREKEIALFNVVGGEILHGDELKHFIAGLREKSTLYKNLRAQLQSFASEQGVVSRSLDVLKNIDPTIEDAFFNASATTLEKFPVEFLGNISDAKLLCKDFMQDIENLKTSIAQTHAHLAHTKKDVESISGTMNSVKDIFENATSTVAEEVSQLKEQLRETQSDIDSLEKTWKTTTQSLDKNEYIFNRLIDEMINDSDITGSESGSYLTALAKKKDENQLLVQKTQETVRRLEECKREEREIVEFYKHTEYLVLEKFEEED</sequence>
<dbReference type="GO" id="GO:0060271">
    <property type="term" value="P:cilium assembly"/>
    <property type="evidence" value="ECO:0007669"/>
    <property type="project" value="InterPro"/>
</dbReference>
<dbReference type="OrthoDB" id="276029at2759"/>
<dbReference type="AlphaFoldDB" id="A0A0T6B0M1"/>
<dbReference type="EMBL" id="LJIG01016347">
    <property type="protein sequence ID" value="KRT80873.1"/>
    <property type="molecule type" value="Genomic_DNA"/>
</dbReference>
<dbReference type="GO" id="GO:0015631">
    <property type="term" value="F:tubulin binding"/>
    <property type="evidence" value="ECO:0007669"/>
    <property type="project" value="InterPro"/>
</dbReference>
<organism evidence="1 2">
    <name type="scientific">Oryctes borbonicus</name>
    <dbReference type="NCBI Taxonomy" id="1629725"/>
    <lineage>
        <taxon>Eukaryota</taxon>
        <taxon>Metazoa</taxon>
        <taxon>Ecdysozoa</taxon>
        <taxon>Arthropoda</taxon>
        <taxon>Hexapoda</taxon>
        <taxon>Insecta</taxon>
        <taxon>Pterygota</taxon>
        <taxon>Neoptera</taxon>
        <taxon>Endopterygota</taxon>
        <taxon>Coleoptera</taxon>
        <taxon>Polyphaga</taxon>
        <taxon>Scarabaeiformia</taxon>
        <taxon>Scarabaeidae</taxon>
        <taxon>Dynastinae</taxon>
        <taxon>Oryctes</taxon>
    </lineage>
</organism>
<dbReference type="GO" id="GO:0030992">
    <property type="term" value="C:intraciliary transport particle B"/>
    <property type="evidence" value="ECO:0007669"/>
    <property type="project" value="InterPro"/>
</dbReference>
<gene>
    <name evidence="1" type="ORF">AMK59_5960</name>
</gene>
<dbReference type="InterPro" id="IPR029600">
    <property type="entry name" value="IFT81"/>
</dbReference>
<evidence type="ECO:0000313" key="1">
    <source>
        <dbReference type="EMBL" id="KRT80873.1"/>
    </source>
</evidence>